<evidence type="ECO:0000259" key="4">
    <source>
        <dbReference type="Pfam" id="PF20434"/>
    </source>
</evidence>
<feature type="repeat" description="ANK" evidence="2">
    <location>
        <begin position="326"/>
        <end position="358"/>
    </location>
</feature>
<keyword evidence="6" id="KW-1185">Reference proteome</keyword>
<reference evidence="5 6" key="1">
    <citation type="submission" date="2019-02" db="EMBL/GenBank/DDBJ databases">
        <title>Deep-cultivation of Planctomycetes and their phenomic and genomic characterization uncovers novel biology.</title>
        <authorList>
            <person name="Wiegand S."/>
            <person name="Jogler M."/>
            <person name="Boedeker C."/>
            <person name="Pinto D."/>
            <person name="Vollmers J."/>
            <person name="Rivas-Marin E."/>
            <person name="Kohn T."/>
            <person name="Peeters S.H."/>
            <person name="Heuer A."/>
            <person name="Rast P."/>
            <person name="Oberbeckmann S."/>
            <person name="Bunk B."/>
            <person name="Jeske O."/>
            <person name="Meyerdierks A."/>
            <person name="Storesund J.E."/>
            <person name="Kallscheuer N."/>
            <person name="Luecker S."/>
            <person name="Lage O.M."/>
            <person name="Pohl T."/>
            <person name="Merkel B.J."/>
            <person name="Hornburger P."/>
            <person name="Mueller R.-W."/>
            <person name="Bruemmer F."/>
            <person name="Labrenz M."/>
            <person name="Spormann A.M."/>
            <person name="Op den Camp H."/>
            <person name="Overmann J."/>
            <person name="Amann R."/>
            <person name="Jetten M.S.M."/>
            <person name="Mascher T."/>
            <person name="Medema M.H."/>
            <person name="Devos D.P."/>
            <person name="Kaster A.-K."/>
            <person name="Ovreas L."/>
            <person name="Rohde M."/>
            <person name="Galperin M.Y."/>
            <person name="Jogler C."/>
        </authorList>
    </citation>
    <scope>NUCLEOTIDE SEQUENCE [LARGE SCALE GENOMIC DNA]</scope>
    <source>
        <strain evidence="5 6">HG15A2</strain>
    </source>
</reference>
<dbReference type="EMBL" id="CP036263">
    <property type="protein sequence ID" value="QDT00716.1"/>
    <property type="molecule type" value="Genomic_DNA"/>
</dbReference>
<dbReference type="Pfam" id="PF00023">
    <property type="entry name" value="Ank"/>
    <property type="match status" value="1"/>
</dbReference>
<dbReference type="OrthoDB" id="211931at2"/>
<feature type="repeat" description="ANK" evidence="2">
    <location>
        <begin position="123"/>
        <end position="155"/>
    </location>
</feature>
<accession>A0A517N0R0</accession>
<dbReference type="Gene3D" id="3.40.50.1820">
    <property type="entry name" value="alpha/beta hydrolase"/>
    <property type="match status" value="1"/>
</dbReference>
<feature type="repeat" description="ANK" evidence="2">
    <location>
        <begin position="406"/>
        <end position="438"/>
    </location>
</feature>
<feature type="domain" description="BD-FAE-like" evidence="4">
    <location>
        <begin position="503"/>
        <end position="705"/>
    </location>
</feature>
<dbReference type="SUPFAM" id="SSF48403">
    <property type="entry name" value="Ankyrin repeat"/>
    <property type="match status" value="2"/>
</dbReference>
<dbReference type="Proteomes" id="UP000319852">
    <property type="component" value="Chromosome"/>
</dbReference>
<feature type="repeat" description="ANK" evidence="2">
    <location>
        <begin position="189"/>
        <end position="221"/>
    </location>
</feature>
<keyword evidence="5" id="KW-0378">Hydrolase</keyword>
<evidence type="ECO:0000256" key="3">
    <source>
        <dbReference type="SAM" id="SignalP"/>
    </source>
</evidence>
<keyword evidence="1" id="KW-0677">Repeat</keyword>
<dbReference type="Pfam" id="PF20434">
    <property type="entry name" value="BD-FAE"/>
    <property type="match status" value="1"/>
</dbReference>
<name>A0A517N0R0_9BACT</name>
<dbReference type="GO" id="GO:0106435">
    <property type="term" value="F:carboxylesterase activity"/>
    <property type="evidence" value="ECO:0007669"/>
    <property type="project" value="UniProtKB-EC"/>
</dbReference>
<dbReference type="InterPro" id="IPR036770">
    <property type="entry name" value="Ankyrin_rpt-contain_sf"/>
</dbReference>
<keyword evidence="3" id="KW-0732">Signal</keyword>
<feature type="repeat" description="ANK" evidence="2">
    <location>
        <begin position="156"/>
        <end position="188"/>
    </location>
</feature>
<evidence type="ECO:0000313" key="6">
    <source>
        <dbReference type="Proteomes" id="UP000319852"/>
    </source>
</evidence>
<dbReference type="Pfam" id="PF12796">
    <property type="entry name" value="Ank_2"/>
    <property type="match status" value="3"/>
</dbReference>
<gene>
    <name evidence="5" type="primary">nlhH_3</name>
    <name evidence="5" type="ORF">HG15A2_40560</name>
</gene>
<dbReference type="InterPro" id="IPR029058">
    <property type="entry name" value="AB_hydrolase_fold"/>
</dbReference>
<dbReference type="PROSITE" id="PS50088">
    <property type="entry name" value="ANK_REPEAT"/>
    <property type="match status" value="8"/>
</dbReference>
<evidence type="ECO:0000256" key="2">
    <source>
        <dbReference type="PROSITE-ProRule" id="PRU00023"/>
    </source>
</evidence>
<dbReference type="PRINTS" id="PR01415">
    <property type="entry name" value="ANKYRIN"/>
</dbReference>
<sequence length="754" mass="80359" precursor="true">MGIRQIATTTCLALVVISKTLAAESAPQVADVAESNDRAALHALLDQDADVNAPQPDGMTALHWAVFLDDVASVQLLLDAGAEPEALNYFGVMPLSLAARNGNSKIVTLLLEAGANPNAKLRGGETVLMTAARTGKPGPLQALLDRGAEVNATERKGQTACMWAAAEGHTKVVKALLAAGADVRTPLKSGYTPFFFAIREGHTEVVSELLTAGIDVNETMQPRKVAGKSPKQGTSPLVLAVENGHFELALALLAAGADPNDRSSGYTALHALTWVRKPIRGDGNPAPIGSGEIGSLELVRQLVQHGADVNLRHKKQNAARDRLNKTEATPFLLASETADLPLMHLLLELGADPSLANVDQCTPLLAAAGIGVLGDGDEAAGTEDETIAAVNLLLQRGADINAVANNGSTAMHGAAYKSYTKLIKFLVDNGANVHVWNRKNKRGWTPLMIAEGNRPGNFRPSQETIVAVQDSLQAAGIEYLPEFTAEVQRDLEYAQIGEHKLLLDLYLPHHASKPPLIVWVHGGAWRGGSKRSVPIRFLLKQGFAIASVDYRLSPVAKFPAQIHDCKAAIRYLRAEQETFGYDARRIGVAGASAGGHLAALLAVTNGHTELEGRVGAYLEASSDVQAVVDYYGPTNFQTILQQSTPHGLGVRIPALQLLLGGQPDEKTDLAILASPVSHVEATDPPILIIHGDQDPQVPINQSHELLGVFEQVGREATLEVVHGGAHGGKAFVDQRRIELVTQFYERHLRAKDGQ</sequence>
<dbReference type="RefSeq" id="WP_145062397.1">
    <property type="nucleotide sequence ID" value="NZ_CP036263.1"/>
</dbReference>
<evidence type="ECO:0000313" key="5">
    <source>
        <dbReference type="EMBL" id="QDT00716.1"/>
    </source>
</evidence>
<organism evidence="5 6">
    <name type="scientific">Adhaeretor mobilis</name>
    <dbReference type="NCBI Taxonomy" id="1930276"/>
    <lineage>
        <taxon>Bacteria</taxon>
        <taxon>Pseudomonadati</taxon>
        <taxon>Planctomycetota</taxon>
        <taxon>Planctomycetia</taxon>
        <taxon>Pirellulales</taxon>
        <taxon>Lacipirellulaceae</taxon>
        <taxon>Adhaeretor</taxon>
    </lineage>
</organism>
<feature type="repeat" description="ANK" evidence="2">
    <location>
        <begin position="90"/>
        <end position="122"/>
    </location>
</feature>
<dbReference type="PROSITE" id="PS50297">
    <property type="entry name" value="ANK_REP_REGION"/>
    <property type="match status" value="7"/>
</dbReference>
<evidence type="ECO:0000256" key="1">
    <source>
        <dbReference type="ARBA" id="ARBA00022737"/>
    </source>
</evidence>
<proteinExistence type="predicted"/>
<feature type="signal peptide" evidence="3">
    <location>
        <begin position="1"/>
        <end position="22"/>
    </location>
</feature>
<dbReference type="InterPro" id="IPR049492">
    <property type="entry name" value="BD-FAE-like_dom"/>
</dbReference>
<dbReference type="PANTHER" id="PTHR24161:SF85">
    <property type="entry name" value="PALMITOYLTRANSFERASE HIP14"/>
    <property type="match status" value="1"/>
</dbReference>
<dbReference type="SUPFAM" id="SSF53474">
    <property type="entry name" value="alpha/beta-Hydrolases"/>
    <property type="match status" value="1"/>
</dbReference>
<dbReference type="InterPro" id="IPR002110">
    <property type="entry name" value="Ankyrin_rpt"/>
</dbReference>
<feature type="chain" id="PRO_5021781727" evidence="3">
    <location>
        <begin position="23"/>
        <end position="754"/>
    </location>
</feature>
<dbReference type="AlphaFoldDB" id="A0A517N0R0"/>
<dbReference type="KEGG" id="amob:HG15A2_40560"/>
<feature type="repeat" description="ANK" evidence="2">
    <location>
        <begin position="232"/>
        <end position="264"/>
    </location>
</feature>
<keyword evidence="2" id="KW-0040">ANK repeat</keyword>
<feature type="repeat" description="ANK" evidence="2">
    <location>
        <begin position="57"/>
        <end position="89"/>
    </location>
</feature>
<dbReference type="SMART" id="SM00248">
    <property type="entry name" value="ANK"/>
    <property type="match status" value="11"/>
</dbReference>
<protein>
    <submittedName>
        <fullName evidence="5">Carboxylesterase NlhH</fullName>
        <ecNumber evidence="5">3.1.1.1</ecNumber>
    </submittedName>
</protein>
<dbReference type="Gene3D" id="1.25.40.20">
    <property type="entry name" value="Ankyrin repeat-containing domain"/>
    <property type="match status" value="5"/>
</dbReference>
<dbReference type="EC" id="3.1.1.1" evidence="5"/>
<dbReference type="PANTHER" id="PTHR24161">
    <property type="entry name" value="ANK_REP_REGION DOMAIN-CONTAINING PROTEIN-RELATED"/>
    <property type="match status" value="1"/>
</dbReference>